<proteinExistence type="predicted"/>
<sequence>MAALQPITAFGRQASNSARKRQAAVTQTSCEAAQPSGRSTRGTLRFVDQSSSSRHTATSPIEIEDNPQPIQGTASSWEKDQYYFGDHDPYDETFKPPERDSQDETMVFDTSKTRQQPHRIATTRKPARSVPEAIFSESHGMYTPPATNRRLVGKGTATGNSKGKEKETPETSDPVDTPVPGPSRQQTHSRTPLTRRKSEIYADVPDITTKSSSSRAVAKSTSKTPSARGSGPSVEREKNWLSKRTAQVSASARTNGIQTKMTAFIIDKAPNVVKNRKVSGAHADVANGNFEDEDAFDESVRFVSMSKRGSSINADLSDEEVDVVKAPVPKFARASTSTRPLPRRKKRKSDEMDASSDIVVDGPFAAATDLDGDNDNELLSRLTAHKRFKKQHLLQAGADAISSENDADETSSLTSLSKGPSSDAQDIGEQEEAPSGLRVKRGRAGRAMQVVYSSEPEENMMEMEVVAHKEPEKEPEVLRRTLSSIVPDSQPWHQYQESVVERFRVPSGPAKQRLPMARTAETESDTVQQDVNAIESKRDDTDNPAEQVPNQVAAEPDVDMETESTQPFEASEEKRLQTASHALGPEVSRTFPFPPGMLQELKAPVLRHNSSISLSSLRHSEPSQPEFAVPQYMPPGRDAFAAARQRIRLSTDDDLESLGVQQPSHRSAHPILVQHGERDVFQEDPETQQSETLDFHTEMRKMLARPKRPVQLQANNSIVDTEAVAHIDTVRQRTANAQLSTRHTSAGPSDSAIPHVDALPPSDTNHHANDDEGAASVDAIFEGDAELDEGCAPYAAPETETMLPLSLETQLHRPGILSPNFQLRRRAVTTNDPPSTKKTLAQRTPTKQQRFASPLVLPSKSVQTPQRRRNDVEARTLHEHVIPHAVLRSPESMIENVETLATWSPVKHPTSYSFGAMNDQTSLAARGKENVPFSFGGGSDSQDVAPNSPDEVIEGTYGHIESMHLLETYHRGYTPKKESAVERQERALPGVTKRMPCLPALKTALADVGQAWEGVEQEDNTPKPSHSARTKQKKDDTAEQSKLASYGFLKNENVRKLRPVGFEREFEQEDDLPDEEDMEQRDSERQSLSPTPRKAPSAKVLGAVPVAPIDPRLRPAGIWELQRRQKLQETASAGTREHEAKGGDVVKRTRQWIEDEAVPSSQPSENQADMFNSDSSTDMALRARLEEIAAPLQIEL</sequence>
<name>A0ACC2X4E0_9TREE</name>
<dbReference type="EMBL" id="JASBWS010000001">
    <property type="protein sequence ID" value="KAJ9117911.1"/>
    <property type="molecule type" value="Genomic_DNA"/>
</dbReference>
<protein>
    <submittedName>
        <fullName evidence="1">Uncharacterized protein</fullName>
    </submittedName>
</protein>
<evidence type="ECO:0000313" key="2">
    <source>
        <dbReference type="Proteomes" id="UP001230649"/>
    </source>
</evidence>
<organism evidence="1 2">
    <name type="scientific">Naganishia adeliensis</name>
    <dbReference type="NCBI Taxonomy" id="92952"/>
    <lineage>
        <taxon>Eukaryota</taxon>
        <taxon>Fungi</taxon>
        <taxon>Dikarya</taxon>
        <taxon>Basidiomycota</taxon>
        <taxon>Agaricomycotina</taxon>
        <taxon>Tremellomycetes</taxon>
        <taxon>Filobasidiales</taxon>
        <taxon>Filobasidiaceae</taxon>
        <taxon>Naganishia</taxon>
    </lineage>
</organism>
<reference evidence="1" key="1">
    <citation type="submission" date="2023-04" db="EMBL/GenBank/DDBJ databases">
        <title>Draft Genome sequencing of Naganishia species isolated from polar environments using Oxford Nanopore Technology.</title>
        <authorList>
            <person name="Leo P."/>
            <person name="Venkateswaran K."/>
        </authorList>
    </citation>
    <scope>NUCLEOTIDE SEQUENCE</scope>
    <source>
        <strain evidence="1">MNA-CCFEE 5262</strain>
    </source>
</reference>
<gene>
    <name evidence="1" type="ORF">QFC20_000192</name>
</gene>
<evidence type="ECO:0000313" key="1">
    <source>
        <dbReference type="EMBL" id="KAJ9117911.1"/>
    </source>
</evidence>
<comment type="caution">
    <text evidence="1">The sequence shown here is derived from an EMBL/GenBank/DDBJ whole genome shotgun (WGS) entry which is preliminary data.</text>
</comment>
<dbReference type="Proteomes" id="UP001230649">
    <property type="component" value="Unassembled WGS sequence"/>
</dbReference>
<keyword evidence="2" id="KW-1185">Reference proteome</keyword>
<accession>A0ACC2X4E0</accession>